<proteinExistence type="predicted"/>
<gene>
    <name evidence="5" type="ORF">DGMP_18640</name>
</gene>
<accession>A0A8D5FID6</accession>
<dbReference type="PANTHER" id="PTHR32309">
    <property type="entry name" value="TYROSINE-PROTEIN KINASE"/>
    <property type="match status" value="1"/>
</dbReference>
<dbReference type="InterPro" id="IPR050445">
    <property type="entry name" value="Bact_polysacc_biosynth/exp"/>
</dbReference>
<dbReference type="GO" id="GO:0004713">
    <property type="term" value="F:protein tyrosine kinase activity"/>
    <property type="evidence" value="ECO:0007669"/>
    <property type="project" value="TreeGrafter"/>
</dbReference>
<evidence type="ECO:0000256" key="2">
    <source>
        <dbReference type="ARBA" id="ARBA00022840"/>
    </source>
</evidence>
<dbReference type="RefSeq" id="WP_228857207.1">
    <property type="nucleotide sequence ID" value="NZ_AP024086.1"/>
</dbReference>
<keyword evidence="1" id="KW-0547">Nucleotide-binding</keyword>
<dbReference type="Pfam" id="PF14332">
    <property type="entry name" value="DUF4388"/>
    <property type="match status" value="1"/>
</dbReference>
<evidence type="ECO:0000256" key="1">
    <source>
        <dbReference type="ARBA" id="ARBA00022741"/>
    </source>
</evidence>
<name>A0A8D5FID6_9BACT</name>
<evidence type="ECO:0000259" key="4">
    <source>
        <dbReference type="Pfam" id="PF14332"/>
    </source>
</evidence>
<feature type="domain" description="PatA-like N-terminal" evidence="4">
    <location>
        <begin position="117"/>
        <end position="247"/>
    </location>
</feature>
<dbReference type="KEGG" id="dbk:DGMP_18640"/>
<dbReference type="Proteomes" id="UP000826725">
    <property type="component" value="Chromosome"/>
</dbReference>
<sequence length="404" mass="45105">MLKLRTTKKDMPGRESLLVNYSTKSRYAEAYRTLRTNIYFSLMEKDLNSLVITSSLQEEGKTTTVANLAYTISQTGKSVLMVDADLRRPGLSSRFGVKKAVGFSNIIADILGRPVNKGEIADYGLRDLIQLNSLQQRTCVLNISNKENEIALYFLKGELVDVFWKNRPDSRKLANTLVKEKLLNETEANLALGHQKKSVRRLGSILLTLGLIDEKELNKILSVQVMEAFRIAVEMESGTFSVNPISEDEIHLAELQTVNFSQLTRELFSADIYSPYIRSNIESNILPTEEKNLFLLPSGSIPPNPSELIGSAKTSYLLSQLKNRFDVVVIDSSPVMPASDVLLLAKQVDGVVVVVEAGKTNRTVVKDVTQQLSKAKANILGILLNRADMTKGSYYKYYQTYYGS</sequence>
<dbReference type="AlphaFoldDB" id="A0A8D5FID6"/>
<dbReference type="GO" id="GO:0005886">
    <property type="term" value="C:plasma membrane"/>
    <property type="evidence" value="ECO:0007669"/>
    <property type="project" value="TreeGrafter"/>
</dbReference>
<protein>
    <recommendedName>
        <fullName evidence="7">Capsular biosynthesis protein</fullName>
    </recommendedName>
</protein>
<dbReference type="InterPro" id="IPR025497">
    <property type="entry name" value="PatA-like_N"/>
</dbReference>
<feature type="domain" description="CobQ/CobB/MinD/ParA nucleotide binding" evidence="3">
    <location>
        <begin position="57"/>
        <end position="94"/>
    </location>
</feature>
<organism evidence="5 6">
    <name type="scientific">Desulfomarina profundi</name>
    <dbReference type="NCBI Taxonomy" id="2772557"/>
    <lineage>
        <taxon>Bacteria</taxon>
        <taxon>Pseudomonadati</taxon>
        <taxon>Thermodesulfobacteriota</taxon>
        <taxon>Desulfobulbia</taxon>
        <taxon>Desulfobulbales</taxon>
        <taxon>Desulfobulbaceae</taxon>
        <taxon>Desulfomarina</taxon>
    </lineage>
</organism>
<dbReference type="InterPro" id="IPR002586">
    <property type="entry name" value="CobQ/CobB/MinD/ParA_Nub-bd_dom"/>
</dbReference>
<dbReference type="NCBIfam" id="TIGR01007">
    <property type="entry name" value="eps_fam"/>
    <property type="match status" value="1"/>
</dbReference>
<dbReference type="EMBL" id="AP024086">
    <property type="protein sequence ID" value="BCL61171.1"/>
    <property type="molecule type" value="Genomic_DNA"/>
</dbReference>
<dbReference type="CDD" id="cd05387">
    <property type="entry name" value="BY-kinase"/>
    <property type="match status" value="1"/>
</dbReference>
<dbReference type="GO" id="GO:0005524">
    <property type="term" value="F:ATP binding"/>
    <property type="evidence" value="ECO:0007669"/>
    <property type="project" value="UniProtKB-KW"/>
</dbReference>
<evidence type="ECO:0000313" key="6">
    <source>
        <dbReference type="Proteomes" id="UP000826725"/>
    </source>
</evidence>
<keyword evidence="6" id="KW-1185">Reference proteome</keyword>
<evidence type="ECO:0008006" key="7">
    <source>
        <dbReference type="Google" id="ProtNLM"/>
    </source>
</evidence>
<dbReference type="Pfam" id="PF01656">
    <property type="entry name" value="CbiA"/>
    <property type="match status" value="1"/>
</dbReference>
<reference evidence="5" key="1">
    <citation type="submission" date="2020-09" db="EMBL/GenBank/DDBJ databases">
        <title>Desulfogranum mesoprofundum gen. nov., sp. nov., a novel mesophilic, sulfate-reducing chemolithoautotroph isolated from a deep-sea hydrothermal vent chimney in the Suiyo Seamount.</title>
        <authorList>
            <person name="Hashimoto Y."/>
            <person name="Nakagawa S."/>
        </authorList>
    </citation>
    <scope>NUCLEOTIDE SEQUENCE</scope>
    <source>
        <strain evidence="5">KT2</strain>
    </source>
</reference>
<evidence type="ECO:0000259" key="3">
    <source>
        <dbReference type="Pfam" id="PF01656"/>
    </source>
</evidence>
<keyword evidence="2" id="KW-0067">ATP-binding</keyword>
<dbReference type="PANTHER" id="PTHR32309:SF13">
    <property type="entry name" value="FERRIC ENTEROBACTIN TRANSPORT PROTEIN FEPE"/>
    <property type="match status" value="1"/>
</dbReference>
<evidence type="ECO:0000313" key="5">
    <source>
        <dbReference type="EMBL" id="BCL61171.1"/>
    </source>
</evidence>
<dbReference type="InterPro" id="IPR005702">
    <property type="entry name" value="Wzc-like_C"/>
</dbReference>